<protein>
    <submittedName>
        <fullName evidence="1">Uncharacterized protein</fullName>
    </submittedName>
</protein>
<evidence type="ECO:0000313" key="1">
    <source>
        <dbReference type="EMBL" id="JAH46633.1"/>
    </source>
</evidence>
<reference evidence="1" key="1">
    <citation type="submission" date="2014-11" db="EMBL/GenBank/DDBJ databases">
        <authorList>
            <person name="Amaro Gonzalez C."/>
        </authorList>
    </citation>
    <scope>NUCLEOTIDE SEQUENCE</scope>
</reference>
<proteinExistence type="predicted"/>
<accession>A0A0E9T1N2</accession>
<sequence length="49" mass="5573">MFIMTISAPSVYGQKERQASRLSFSYPPASIGKITIIRWYFAASSPRIF</sequence>
<organism evidence="1">
    <name type="scientific">Anguilla anguilla</name>
    <name type="common">European freshwater eel</name>
    <name type="synonym">Muraena anguilla</name>
    <dbReference type="NCBI Taxonomy" id="7936"/>
    <lineage>
        <taxon>Eukaryota</taxon>
        <taxon>Metazoa</taxon>
        <taxon>Chordata</taxon>
        <taxon>Craniata</taxon>
        <taxon>Vertebrata</taxon>
        <taxon>Euteleostomi</taxon>
        <taxon>Actinopterygii</taxon>
        <taxon>Neopterygii</taxon>
        <taxon>Teleostei</taxon>
        <taxon>Anguilliformes</taxon>
        <taxon>Anguillidae</taxon>
        <taxon>Anguilla</taxon>
    </lineage>
</organism>
<name>A0A0E9T1N2_ANGAN</name>
<dbReference type="EMBL" id="GBXM01061944">
    <property type="protein sequence ID" value="JAH46633.1"/>
    <property type="molecule type" value="Transcribed_RNA"/>
</dbReference>
<reference evidence="1" key="2">
    <citation type="journal article" date="2015" name="Fish Shellfish Immunol.">
        <title>Early steps in the European eel (Anguilla anguilla)-Vibrio vulnificus interaction in the gills: Role of the RtxA13 toxin.</title>
        <authorList>
            <person name="Callol A."/>
            <person name="Pajuelo D."/>
            <person name="Ebbesson L."/>
            <person name="Teles M."/>
            <person name="MacKenzie S."/>
            <person name="Amaro C."/>
        </authorList>
    </citation>
    <scope>NUCLEOTIDE SEQUENCE</scope>
</reference>
<dbReference type="AlphaFoldDB" id="A0A0E9T1N2"/>